<keyword evidence="1" id="KW-0812">Transmembrane</keyword>
<dbReference type="EMBL" id="CP084167">
    <property type="protein sequence ID" value="UJG43550.1"/>
    <property type="molecule type" value="Genomic_DNA"/>
</dbReference>
<evidence type="ECO:0000256" key="1">
    <source>
        <dbReference type="SAM" id="Phobius"/>
    </source>
</evidence>
<dbReference type="AlphaFoldDB" id="A0A9Y1BRM1"/>
<protein>
    <submittedName>
        <fullName evidence="2">Uncharacterized protein</fullName>
    </submittedName>
</protein>
<sequence>MLDVIADIEHTISNVNNFKETKITSEQTPLVFHILSPTNGRTYDNKVKVSYFLDPLDANVTFWLNDTLLSVSNNSYISLSIRGVYNLTGIASYGDNNVSQTVLFVFLVPLDAKFKVTNPPPYPIYGSNKNTKYYVFAPNDTISLLVNFSEFSKNFTIELKVWNLTQVENETWMYKHTYERFTLTSANYTWLNQSTINLFIEPIFSNYTLPPIIDENDPRYYSPDFPPEDGYSYYSIMFQMWSSINSDYLNSTYYFGRDYYSPVVQILDAYSFSGFLSEPQKGVVYPHIAIFDSSDILLNKTVILLDGQKIADGEDFYRIINGDYRIDLLLDTTLYTNGQHNLTILTSDIYHHSTVQTFLFIIYNPLETTNSPLQTTSTPYFPFIGIISTLVLYTILRSRRKRQDLSSNP</sequence>
<dbReference type="Proteomes" id="UP001200513">
    <property type="component" value="Chromosome"/>
</dbReference>
<reference evidence="2" key="1">
    <citation type="journal article" date="2022" name="Nat. Microbiol.">
        <title>Unique mobile elements and scalable gene flow at the prokaryote-eukaryote boundary revealed by circularized Asgard archaea genomes.</title>
        <authorList>
            <person name="Wu F."/>
            <person name="Speth D.R."/>
            <person name="Philosof A."/>
            <person name="Cremiere A."/>
            <person name="Narayanan A."/>
            <person name="Barco R.A."/>
            <person name="Connon S.A."/>
            <person name="Amend J.P."/>
            <person name="Antoshechkin I.A."/>
            <person name="Orphan V.J."/>
        </authorList>
    </citation>
    <scope>NUCLEOTIDE SEQUENCE</scope>
    <source>
        <strain evidence="2">PR6</strain>
    </source>
</reference>
<gene>
    <name evidence="2" type="ORF">K9W46_14415</name>
</gene>
<name>A0A9Y1BRM1_9ARCH</name>
<proteinExistence type="predicted"/>
<keyword evidence="1" id="KW-0472">Membrane</keyword>
<organism evidence="2">
    <name type="scientific">Candidatus Heimdallarchaeum endolithica</name>
    <dbReference type="NCBI Taxonomy" id="2876572"/>
    <lineage>
        <taxon>Archaea</taxon>
        <taxon>Promethearchaeati</taxon>
        <taxon>Candidatus Heimdallarchaeota</taxon>
        <taxon>Candidatus Heimdallarchaeia (ex Rinke et al. 2021) (nom. nud.)</taxon>
        <taxon>Candidatus Heimdallarchaeales</taxon>
        <taxon>Candidatus Heimdallarchaeaceae</taxon>
        <taxon>Candidatus Heimdallarchaeum</taxon>
    </lineage>
</organism>
<keyword evidence="1" id="KW-1133">Transmembrane helix</keyword>
<feature type="transmembrane region" description="Helical" evidence="1">
    <location>
        <begin position="379"/>
        <end position="396"/>
    </location>
</feature>
<accession>A0A9Y1BRM1</accession>
<evidence type="ECO:0000313" key="2">
    <source>
        <dbReference type="EMBL" id="UJG43550.1"/>
    </source>
</evidence>